<keyword evidence="2" id="KW-1185">Reference proteome</keyword>
<evidence type="ECO:0000313" key="1">
    <source>
        <dbReference type="EMBL" id="MFD1361850.1"/>
    </source>
</evidence>
<sequence length="105" mass="11879">MNWLRKKDKAGAGSKLSVPLISNFFNSIELESGSERNALVKNAEARPKEAARLWRQLYDDSKPVKERIDDFYEAAKICDKNSSKQIFKLEGLCLLGASGEKRQKC</sequence>
<proteinExistence type="predicted"/>
<dbReference type="Proteomes" id="UP001597178">
    <property type="component" value="Unassembled WGS sequence"/>
</dbReference>
<gene>
    <name evidence="1" type="ORF">ACFQ4A_09310</name>
</gene>
<evidence type="ECO:0000313" key="2">
    <source>
        <dbReference type="Proteomes" id="UP001597178"/>
    </source>
</evidence>
<accession>A0ABW3ZUZ9</accession>
<reference evidence="2" key="1">
    <citation type="journal article" date="2019" name="Int. J. Syst. Evol. Microbiol.">
        <title>The Global Catalogue of Microorganisms (GCM) 10K type strain sequencing project: providing services to taxonomists for standard genome sequencing and annotation.</title>
        <authorList>
            <consortium name="The Broad Institute Genomics Platform"/>
            <consortium name="The Broad Institute Genome Sequencing Center for Infectious Disease"/>
            <person name="Wu L."/>
            <person name="Ma J."/>
        </authorList>
    </citation>
    <scope>NUCLEOTIDE SEQUENCE [LARGE SCALE GENOMIC DNA]</scope>
    <source>
        <strain evidence="2">CCUG 54822</strain>
    </source>
</reference>
<name>A0ABW3ZUZ9_9BACI</name>
<evidence type="ECO:0008006" key="3">
    <source>
        <dbReference type="Google" id="ProtNLM"/>
    </source>
</evidence>
<organism evidence="1 2">
    <name type="scientific">Lentibacillus salinarum</name>
    <dbReference type="NCBI Taxonomy" id="446820"/>
    <lineage>
        <taxon>Bacteria</taxon>
        <taxon>Bacillati</taxon>
        <taxon>Bacillota</taxon>
        <taxon>Bacilli</taxon>
        <taxon>Bacillales</taxon>
        <taxon>Bacillaceae</taxon>
        <taxon>Lentibacillus</taxon>
    </lineage>
</organism>
<protein>
    <recommendedName>
        <fullName evidence="3">Bacterial transcriptional activator domain-containing protein</fullName>
    </recommendedName>
</protein>
<comment type="caution">
    <text evidence="1">The sequence shown here is derived from an EMBL/GenBank/DDBJ whole genome shotgun (WGS) entry which is preliminary data.</text>
</comment>
<dbReference type="EMBL" id="JBHTNH010000019">
    <property type="protein sequence ID" value="MFD1361850.1"/>
    <property type="molecule type" value="Genomic_DNA"/>
</dbReference>